<evidence type="ECO:0000313" key="3">
    <source>
        <dbReference type="Proteomes" id="UP000188600"/>
    </source>
</evidence>
<dbReference type="RefSeq" id="WP_077063955.1">
    <property type="nucleotide sequence ID" value="NZ_MSPT01000022.1"/>
</dbReference>
<dbReference type="AlphaFoldDB" id="A0AB36JR84"/>
<reference evidence="2 3" key="1">
    <citation type="submission" date="2016-12" db="EMBL/GenBank/DDBJ databases">
        <authorList>
            <person name="Gulvik C.A."/>
        </authorList>
    </citation>
    <scope>NUCLEOTIDE SEQUENCE [LARGE SCALE GENOMIC DNA]</scope>
    <source>
        <strain evidence="2 3">12-5291</strain>
    </source>
</reference>
<gene>
    <name evidence="2" type="ORF">BVE86_09350</name>
</gene>
<feature type="domain" description="Helix-turn-helix" evidence="1">
    <location>
        <begin position="37"/>
        <end position="84"/>
    </location>
</feature>
<evidence type="ECO:0000313" key="2">
    <source>
        <dbReference type="EMBL" id="ONK25705.1"/>
    </source>
</evidence>
<dbReference type="Proteomes" id="UP000188600">
    <property type="component" value="Unassembled WGS sequence"/>
</dbReference>
<protein>
    <recommendedName>
        <fullName evidence="1">Helix-turn-helix domain-containing protein</fullName>
    </recommendedName>
</protein>
<evidence type="ECO:0000259" key="1">
    <source>
        <dbReference type="Pfam" id="PF12728"/>
    </source>
</evidence>
<sequence>MEDVFEPIKRKLEAIASGIFAEKSKYFNVENAFPAILTKEQLKKMLGCGNTELERYVNARGFPIIRAKGKQDRFPRDAVRDFLRHHWQEIV</sequence>
<comment type="caution">
    <text evidence="2">The sequence shown here is derived from an EMBL/GenBank/DDBJ whole genome shotgun (WGS) entry which is preliminary data.</text>
</comment>
<accession>A0AB36JR84</accession>
<dbReference type="InterPro" id="IPR041657">
    <property type="entry name" value="HTH_17"/>
</dbReference>
<dbReference type="Pfam" id="PF12728">
    <property type="entry name" value="HTH_17"/>
    <property type="match status" value="1"/>
</dbReference>
<organism evidence="2 3">
    <name type="scientific">Streptococcus azizii</name>
    <dbReference type="NCBI Taxonomy" id="1579424"/>
    <lineage>
        <taxon>Bacteria</taxon>
        <taxon>Bacillati</taxon>
        <taxon>Bacillota</taxon>
        <taxon>Bacilli</taxon>
        <taxon>Lactobacillales</taxon>
        <taxon>Streptococcaceae</taxon>
        <taxon>Streptococcus</taxon>
    </lineage>
</organism>
<dbReference type="EMBL" id="MSPT01000022">
    <property type="protein sequence ID" value="ONK25705.1"/>
    <property type="molecule type" value="Genomic_DNA"/>
</dbReference>
<name>A0AB36JR84_9STRE</name>
<proteinExistence type="predicted"/>